<gene>
    <name evidence="4" type="ORF">GCM10010912_37180</name>
</gene>
<dbReference type="PANTHER" id="PTHR30535:SF34">
    <property type="entry name" value="MOLYBDATE-BINDING PROTEIN MOLA"/>
    <property type="match status" value="1"/>
</dbReference>
<dbReference type="RefSeq" id="WP_189027478.1">
    <property type="nucleotide sequence ID" value="NZ_BMKR01000015.1"/>
</dbReference>
<evidence type="ECO:0000313" key="5">
    <source>
        <dbReference type="Proteomes" id="UP000637643"/>
    </source>
</evidence>
<reference evidence="4" key="2">
    <citation type="submission" date="2020-09" db="EMBL/GenBank/DDBJ databases">
        <authorList>
            <person name="Sun Q."/>
            <person name="Zhou Y."/>
        </authorList>
    </citation>
    <scope>NUCLEOTIDE SEQUENCE</scope>
    <source>
        <strain evidence="4">CGMCC 1.16134</strain>
    </source>
</reference>
<dbReference type="Gene3D" id="3.40.50.1980">
    <property type="entry name" value="Nitrogenase molybdenum iron protein domain"/>
    <property type="match status" value="2"/>
</dbReference>
<keyword evidence="5" id="KW-1185">Reference proteome</keyword>
<name>A0A917FLZ9_9BACL</name>
<sequence>MLKQWRSPLLLLTLCSLLLTACGPGGQREVIAATSTGQPLTLTDFTGRELSFPGIPKHIVALGSGEADIILALGGALVGRPTSTGTTPVKGTEEIMQVGSAHEVDLEKIAYLKADAVLGNAQLNAKDIPALEGVGAQLVLTQAHSVTDITRQILLFGQMLNKEQQAQQIISGIEAEVQSAAAASTRQKPRVLLVYGAPGTYMAALPNSLGGNILELAGGVNIAADYPALQSYPQYATLNTERIVEANPQFILIMTHGNAAEVQQGFEQEMRQNAAWSSLDAVVHNRVSVLPAELFGTNPGTRVTESLQMLITLFSNLELQ</sequence>
<feature type="signal peptide" evidence="2">
    <location>
        <begin position="1"/>
        <end position="21"/>
    </location>
</feature>
<dbReference type="InterPro" id="IPR050902">
    <property type="entry name" value="ABC_Transporter_SBP"/>
</dbReference>
<reference evidence="4" key="1">
    <citation type="journal article" date="2014" name="Int. J. Syst. Evol. Microbiol.">
        <title>Complete genome sequence of Corynebacterium casei LMG S-19264T (=DSM 44701T), isolated from a smear-ripened cheese.</title>
        <authorList>
            <consortium name="US DOE Joint Genome Institute (JGI-PGF)"/>
            <person name="Walter F."/>
            <person name="Albersmeier A."/>
            <person name="Kalinowski J."/>
            <person name="Ruckert C."/>
        </authorList>
    </citation>
    <scope>NUCLEOTIDE SEQUENCE</scope>
    <source>
        <strain evidence="4">CGMCC 1.16134</strain>
    </source>
</reference>
<proteinExistence type="inferred from homology"/>
<dbReference type="SUPFAM" id="SSF53807">
    <property type="entry name" value="Helical backbone' metal receptor"/>
    <property type="match status" value="1"/>
</dbReference>
<evidence type="ECO:0000256" key="2">
    <source>
        <dbReference type="SAM" id="SignalP"/>
    </source>
</evidence>
<dbReference type="Pfam" id="PF01497">
    <property type="entry name" value="Peripla_BP_2"/>
    <property type="match status" value="1"/>
</dbReference>
<feature type="domain" description="Fe/B12 periplasmic-binding" evidence="3">
    <location>
        <begin position="58"/>
        <end position="318"/>
    </location>
</feature>
<dbReference type="PROSITE" id="PS51257">
    <property type="entry name" value="PROKAR_LIPOPROTEIN"/>
    <property type="match status" value="1"/>
</dbReference>
<dbReference type="PANTHER" id="PTHR30535">
    <property type="entry name" value="VITAMIN B12-BINDING PROTEIN"/>
    <property type="match status" value="1"/>
</dbReference>
<evidence type="ECO:0000256" key="1">
    <source>
        <dbReference type="ARBA" id="ARBA00008814"/>
    </source>
</evidence>
<evidence type="ECO:0000313" key="4">
    <source>
        <dbReference type="EMBL" id="GGF88532.1"/>
    </source>
</evidence>
<dbReference type="GO" id="GO:0071281">
    <property type="term" value="P:cellular response to iron ion"/>
    <property type="evidence" value="ECO:0007669"/>
    <property type="project" value="TreeGrafter"/>
</dbReference>
<dbReference type="PROSITE" id="PS50983">
    <property type="entry name" value="FE_B12_PBP"/>
    <property type="match status" value="1"/>
</dbReference>
<accession>A0A917FLZ9</accession>
<dbReference type="AlphaFoldDB" id="A0A917FLZ9"/>
<comment type="similarity">
    <text evidence="1">Belongs to the bacterial solute-binding protein 8 family.</text>
</comment>
<comment type="caution">
    <text evidence="4">The sequence shown here is derived from an EMBL/GenBank/DDBJ whole genome shotgun (WGS) entry which is preliminary data.</text>
</comment>
<organism evidence="4 5">
    <name type="scientific">Paenibacillus albidus</name>
    <dbReference type="NCBI Taxonomy" id="2041023"/>
    <lineage>
        <taxon>Bacteria</taxon>
        <taxon>Bacillati</taxon>
        <taxon>Bacillota</taxon>
        <taxon>Bacilli</taxon>
        <taxon>Bacillales</taxon>
        <taxon>Paenibacillaceae</taxon>
        <taxon>Paenibacillus</taxon>
    </lineage>
</organism>
<dbReference type="InterPro" id="IPR002491">
    <property type="entry name" value="ABC_transptr_periplasmic_BD"/>
</dbReference>
<dbReference type="EMBL" id="BMKR01000015">
    <property type="protein sequence ID" value="GGF88532.1"/>
    <property type="molecule type" value="Genomic_DNA"/>
</dbReference>
<evidence type="ECO:0000259" key="3">
    <source>
        <dbReference type="PROSITE" id="PS50983"/>
    </source>
</evidence>
<feature type="chain" id="PRO_5038605405" evidence="2">
    <location>
        <begin position="22"/>
        <end position="320"/>
    </location>
</feature>
<protein>
    <submittedName>
        <fullName evidence="4">Iron compound ABC transporter iron compound-binding protein</fullName>
    </submittedName>
</protein>
<keyword evidence="2" id="KW-0732">Signal</keyword>
<dbReference type="Proteomes" id="UP000637643">
    <property type="component" value="Unassembled WGS sequence"/>
</dbReference>